<keyword evidence="1" id="KW-0378">Hydrolase</keyword>
<keyword evidence="1" id="KW-0645">Protease</keyword>
<dbReference type="GO" id="GO:0006508">
    <property type="term" value="P:proteolysis"/>
    <property type="evidence" value="ECO:0007669"/>
    <property type="project" value="UniProtKB-KW"/>
</dbReference>
<reference evidence="1" key="1">
    <citation type="journal article" date="2018" name="Genome Biol.">
        <title>SKESA: strategic k-mer extension for scrupulous assemblies.</title>
        <authorList>
            <person name="Souvorov A."/>
            <person name="Agarwala R."/>
            <person name="Lipman D.J."/>
        </authorList>
    </citation>
    <scope>NUCLEOTIDE SEQUENCE [LARGE SCALE GENOMIC DNA]</scope>
    <source>
        <strain evidence="1">1839</strain>
    </source>
</reference>
<protein>
    <submittedName>
        <fullName evidence="1">Immunoglobulin A1 protease</fullName>
    </submittedName>
</protein>
<accession>A0A765T7P3</accession>
<feature type="non-terminal residue" evidence="1">
    <location>
        <position position="1"/>
    </location>
</feature>
<dbReference type="Gene3D" id="2.160.20.20">
    <property type="match status" value="1"/>
</dbReference>
<name>A0A765T7P3_ECOLX</name>
<feature type="non-terminal residue" evidence="1">
    <location>
        <position position="131"/>
    </location>
</feature>
<gene>
    <name evidence="1" type="ORF">GGB84_005366</name>
</gene>
<evidence type="ECO:0000313" key="1">
    <source>
        <dbReference type="EMBL" id="HAG5773513.1"/>
    </source>
</evidence>
<organism evidence="1">
    <name type="scientific">Escherichia coli</name>
    <dbReference type="NCBI Taxonomy" id="562"/>
    <lineage>
        <taxon>Bacteria</taxon>
        <taxon>Pseudomonadati</taxon>
        <taxon>Pseudomonadota</taxon>
        <taxon>Gammaproteobacteria</taxon>
        <taxon>Enterobacterales</taxon>
        <taxon>Enterobacteriaceae</taxon>
        <taxon>Escherichia</taxon>
    </lineage>
</organism>
<dbReference type="InterPro" id="IPR012332">
    <property type="entry name" value="Autotransporter_pectin_lyase_C"/>
</dbReference>
<sequence length="131" mass="13622">HILADNSSVTLGDSRVFIDKNDGKGTAFTLEEGTSVAVKDSDKSVFNGTVSLDNKSVLNINEKFSGGIQANHSTVNISSADAVLENSTLTDTALNLNKGARALLSQSFISDGPVNISDATLSLNSHPGEIS</sequence>
<dbReference type="AlphaFoldDB" id="A0A765T7P3"/>
<reference evidence="1" key="2">
    <citation type="submission" date="2020-02" db="EMBL/GenBank/DDBJ databases">
        <authorList>
            <consortium name="NCBI Pathogen Detection Project"/>
        </authorList>
    </citation>
    <scope>NUCLEOTIDE SEQUENCE</scope>
    <source>
        <strain evidence="1">1839</strain>
    </source>
</reference>
<comment type="caution">
    <text evidence="1">The sequence shown here is derived from an EMBL/GenBank/DDBJ whole genome shotgun (WGS) entry which is preliminary data.</text>
</comment>
<dbReference type="EMBL" id="DAAYTU010000209">
    <property type="protein sequence ID" value="HAG5773513.1"/>
    <property type="molecule type" value="Genomic_DNA"/>
</dbReference>
<proteinExistence type="predicted"/>
<dbReference type="GO" id="GO:0008233">
    <property type="term" value="F:peptidase activity"/>
    <property type="evidence" value="ECO:0007669"/>
    <property type="project" value="UniProtKB-KW"/>
</dbReference>